<protein>
    <recommendedName>
        <fullName evidence="4">Fibroblast growth factor</fullName>
        <shortName evidence="4">FGF</shortName>
    </recommendedName>
</protein>
<feature type="domain" description="Essential protein Yae1 N-terminal" evidence="5">
    <location>
        <begin position="162"/>
        <end position="200"/>
    </location>
</feature>
<dbReference type="EMBL" id="QNUK01000048">
    <property type="protein sequence ID" value="KAF5905071.1"/>
    <property type="molecule type" value="Genomic_DNA"/>
</dbReference>
<dbReference type="InterPro" id="IPR019191">
    <property type="entry name" value="Essential_protein_Yae1_N"/>
</dbReference>
<dbReference type="SUPFAM" id="SSF50353">
    <property type="entry name" value="Cytokine"/>
    <property type="match status" value="1"/>
</dbReference>
<dbReference type="Gene3D" id="2.80.10.50">
    <property type="match status" value="1"/>
</dbReference>
<dbReference type="Proteomes" id="UP000727407">
    <property type="component" value="Unassembled WGS sequence"/>
</dbReference>
<dbReference type="Pfam" id="PF09811">
    <property type="entry name" value="Yae1_N"/>
    <property type="match status" value="1"/>
</dbReference>
<dbReference type="PANTHER" id="PTHR11486">
    <property type="entry name" value="FIBROBLAST GROWTH FACTOR"/>
    <property type="match status" value="1"/>
</dbReference>
<dbReference type="Pfam" id="PF00167">
    <property type="entry name" value="FGF"/>
    <property type="match status" value="1"/>
</dbReference>
<dbReference type="InterPro" id="IPR002209">
    <property type="entry name" value="Fibroblast_GF_fam"/>
</dbReference>
<evidence type="ECO:0000256" key="1">
    <source>
        <dbReference type="ARBA" id="ARBA00004613"/>
    </source>
</evidence>
<dbReference type="GO" id="GO:0008083">
    <property type="term" value="F:growth factor activity"/>
    <property type="evidence" value="ECO:0007669"/>
    <property type="project" value="InterPro"/>
</dbReference>
<evidence type="ECO:0000256" key="4">
    <source>
        <dbReference type="RuleBase" id="RU049442"/>
    </source>
</evidence>
<evidence type="ECO:0000256" key="2">
    <source>
        <dbReference type="ARBA" id="ARBA00007936"/>
    </source>
</evidence>
<comment type="subcellular location">
    <subcellularLocation>
        <location evidence="1">Secreted</location>
    </subcellularLocation>
</comment>
<organism evidence="6 7">
    <name type="scientific">Clarias magur</name>
    <name type="common">Asian catfish</name>
    <name type="synonym">Macropteronotus magur</name>
    <dbReference type="NCBI Taxonomy" id="1594786"/>
    <lineage>
        <taxon>Eukaryota</taxon>
        <taxon>Metazoa</taxon>
        <taxon>Chordata</taxon>
        <taxon>Craniata</taxon>
        <taxon>Vertebrata</taxon>
        <taxon>Euteleostomi</taxon>
        <taxon>Actinopterygii</taxon>
        <taxon>Neopterygii</taxon>
        <taxon>Teleostei</taxon>
        <taxon>Ostariophysi</taxon>
        <taxon>Siluriformes</taxon>
        <taxon>Clariidae</taxon>
        <taxon>Clarias</taxon>
    </lineage>
</organism>
<dbReference type="InterPro" id="IPR008996">
    <property type="entry name" value="IL1/FGF"/>
</dbReference>
<dbReference type="GO" id="GO:0005576">
    <property type="term" value="C:extracellular region"/>
    <property type="evidence" value="ECO:0007669"/>
    <property type="project" value="UniProtKB-SubCell"/>
</dbReference>
<dbReference type="SMART" id="SM00442">
    <property type="entry name" value="FGF"/>
    <property type="match status" value="1"/>
</dbReference>
<dbReference type="OrthoDB" id="9937370at2759"/>
<dbReference type="AlphaFoldDB" id="A0A8J4X7Z5"/>
<keyword evidence="7" id="KW-1185">Reference proteome</keyword>
<comment type="similarity">
    <text evidence="2 4">Belongs to the heparin-binding growth factors family.</text>
</comment>
<keyword evidence="4" id="KW-0732">Signal</keyword>
<comment type="caution">
    <text evidence="6">The sequence shown here is derived from an EMBL/GenBank/DDBJ whole genome shotgun (WGS) entry which is preliminary data.</text>
</comment>
<reference evidence="6" key="1">
    <citation type="submission" date="2020-07" db="EMBL/GenBank/DDBJ databases">
        <title>Clarias magur genome sequencing, assembly and annotation.</title>
        <authorList>
            <person name="Kushwaha B."/>
            <person name="Kumar R."/>
            <person name="Das P."/>
            <person name="Joshi C.G."/>
            <person name="Kumar D."/>
            <person name="Nagpure N.S."/>
            <person name="Pandey M."/>
            <person name="Agarwal S."/>
            <person name="Srivastava S."/>
            <person name="Singh M."/>
            <person name="Sahoo L."/>
            <person name="Jayasankar P."/>
            <person name="Meher P.K."/>
            <person name="Koringa P.G."/>
            <person name="Iquebal M.A."/>
            <person name="Das S.P."/>
            <person name="Bit A."/>
            <person name="Patnaik S."/>
            <person name="Patel N."/>
            <person name="Shah T.M."/>
            <person name="Hinsu A."/>
            <person name="Jena J.K."/>
        </authorList>
    </citation>
    <scope>NUCLEOTIDE SEQUENCE</scope>
    <source>
        <strain evidence="6">CIFAMagur01</strain>
        <tissue evidence="6">Testis</tissue>
    </source>
</reference>
<name>A0A8J4X7Z5_CLAMG</name>
<keyword evidence="3" id="KW-0964">Secreted</keyword>
<dbReference type="PROSITE" id="PS00247">
    <property type="entry name" value="HBGF_FGF"/>
    <property type="match status" value="1"/>
</dbReference>
<accession>A0A8J4X7Z5</accession>
<evidence type="ECO:0000259" key="5">
    <source>
        <dbReference type="Pfam" id="PF09811"/>
    </source>
</evidence>
<dbReference type="PRINTS" id="PR00262">
    <property type="entry name" value="IL1HBGF"/>
</dbReference>
<gene>
    <name evidence="6" type="primary">fgf19</name>
    <name evidence="6" type="ORF">DAT39_005131</name>
</gene>
<proteinExistence type="inferred from homology"/>
<evidence type="ECO:0000256" key="3">
    <source>
        <dbReference type="ARBA" id="ARBA00022525"/>
    </source>
</evidence>
<evidence type="ECO:0000313" key="7">
    <source>
        <dbReference type="Proteomes" id="UP000727407"/>
    </source>
</evidence>
<feature type="signal peptide" evidence="4">
    <location>
        <begin position="1"/>
        <end position="17"/>
    </location>
</feature>
<sequence length="278" mass="31316">MLLVIFLSACWIGVTLADSGPHLANDWGESVRLRHLYAARPGLHLQISKDGKIGGSHMQSSHSLVEIRTVDTGCVVIKGVASSQFLCMEANGKLYGSHIYIKEDCSFFEHMMPDGYNIYVSGKHGTLVSLGGGKNRRQNALAQFLPLLNTLPQEPTEFHVDGYSKGFEEGTQQGLLEGRNHGMLHGAKFSAEVSFYHGFALTWKCLLQNNEDVKARKRLKAVEALDAMIRTFPYEDPEYENLQEHMERVRAKFRQTFVSMCLDRKECHSEPLQRQTLL</sequence>
<dbReference type="PRINTS" id="PR00263">
    <property type="entry name" value="HBGFFGF"/>
</dbReference>
<evidence type="ECO:0000313" key="6">
    <source>
        <dbReference type="EMBL" id="KAF5905071.1"/>
    </source>
</evidence>
<feature type="chain" id="PRO_5035341795" description="Fibroblast growth factor" evidence="4">
    <location>
        <begin position="18"/>
        <end position="278"/>
    </location>
</feature>